<dbReference type="InterPro" id="IPR016163">
    <property type="entry name" value="Ald_DH_C"/>
</dbReference>
<dbReference type="Proteomes" id="UP000058636">
    <property type="component" value="Unassembled WGS sequence"/>
</dbReference>
<gene>
    <name evidence="4" type="ORF">XD57_1201</name>
</gene>
<comment type="similarity">
    <text evidence="1">Belongs to the aldehyde dehydrogenase family.</text>
</comment>
<dbReference type="FunFam" id="3.40.309.10:FF:000009">
    <property type="entry name" value="Aldehyde dehydrogenase A"/>
    <property type="match status" value="1"/>
</dbReference>
<dbReference type="FunFam" id="3.40.605.10:FF:000007">
    <property type="entry name" value="NAD/NADP-dependent betaine aldehyde dehydrogenase"/>
    <property type="match status" value="1"/>
</dbReference>
<evidence type="ECO:0000313" key="4">
    <source>
        <dbReference type="EMBL" id="KUK22698.1"/>
    </source>
</evidence>
<evidence type="ECO:0000256" key="2">
    <source>
        <dbReference type="ARBA" id="ARBA00023002"/>
    </source>
</evidence>
<dbReference type="GO" id="GO:0004777">
    <property type="term" value="F:succinate-semialdehyde dehydrogenase (NAD+) activity"/>
    <property type="evidence" value="ECO:0007669"/>
    <property type="project" value="TreeGrafter"/>
</dbReference>
<dbReference type="PATRIC" id="fig|93930.3.peg.212"/>
<evidence type="ECO:0000256" key="1">
    <source>
        <dbReference type="ARBA" id="ARBA00009986"/>
    </source>
</evidence>
<accession>A0A101EPT5</accession>
<dbReference type="Gene3D" id="3.40.605.10">
    <property type="entry name" value="Aldehyde Dehydrogenase, Chain A, domain 1"/>
    <property type="match status" value="1"/>
</dbReference>
<dbReference type="PANTHER" id="PTHR43353:SF6">
    <property type="entry name" value="CYTOPLASMIC ALDEHYDE DEHYDROGENASE (EUROFUNG)"/>
    <property type="match status" value="1"/>
</dbReference>
<dbReference type="CDD" id="cd07103">
    <property type="entry name" value="ALDH_F5_SSADH_GabD"/>
    <property type="match status" value="1"/>
</dbReference>
<sequence length="479" mass="52884">MVFKCIVNGNLIESKTGRVYEVRNPANTKEIVGRVPLLSGEEVEQAIVSAHRAFKEWSTTPPAKRAEIIKKGVEIARKKLEEIARLLTLENGKTLKEAKEEVKASLDSIEYFAEGALRILGETYPTNSENRLSIVVKQPVGVVSAIVPWNYPLLLLAWKIGPALTTGCTVVAKPAHVTPLSTLKMAECFLEAGLPAGVLNIVTGDAREIGKVLLTHPLIAKIAFTGSTNTGRMIMKEAADTVKRLTLELGGNCPLVVFEDADLKEAVKGAVRRAFRNAGQVCNAINRIYVHRSIYKDFLDLFLEETKKIRVGNGLREDVDMGPLTTEEGWKRVKEYVEEAVAKGAKILYGGKKPEGEEYEKGYFFEPTILVDTDHSMKVVKEEVFGPTAPVMTFDTFDEAIEKANDTNYGLVAYVYTKDLGKALRASLLIESGTVGVNNVSGGEYPYPYGGWKQSGFGVENSHHVFDEYLNIKHIRIDF</sequence>
<proteinExistence type="inferred from homology"/>
<dbReference type="InterPro" id="IPR015590">
    <property type="entry name" value="Aldehyde_DH_dom"/>
</dbReference>
<evidence type="ECO:0000313" key="5">
    <source>
        <dbReference type="Proteomes" id="UP000058636"/>
    </source>
</evidence>
<dbReference type="Pfam" id="PF00171">
    <property type="entry name" value="Aldedh"/>
    <property type="match status" value="1"/>
</dbReference>
<feature type="domain" description="Aldehyde dehydrogenase" evidence="3">
    <location>
        <begin position="13"/>
        <end position="475"/>
    </location>
</feature>
<dbReference type="SUPFAM" id="SSF53720">
    <property type="entry name" value="ALDH-like"/>
    <property type="match status" value="1"/>
</dbReference>
<dbReference type="InterPro" id="IPR016160">
    <property type="entry name" value="Ald_DH_CS_CYS"/>
</dbReference>
<dbReference type="Gene3D" id="3.40.309.10">
    <property type="entry name" value="Aldehyde Dehydrogenase, Chain A, domain 2"/>
    <property type="match status" value="1"/>
</dbReference>
<keyword evidence="2" id="KW-0560">Oxidoreductase</keyword>
<evidence type="ECO:0000259" key="3">
    <source>
        <dbReference type="Pfam" id="PF00171"/>
    </source>
</evidence>
<dbReference type="PROSITE" id="PS00070">
    <property type="entry name" value="ALDEHYDE_DEHYDR_CYS"/>
    <property type="match status" value="1"/>
</dbReference>
<dbReference type="EMBL" id="LGFG01000107">
    <property type="protein sequence ID" value="KUK22698.1"/>
    <property type="molecule type" value="Genomic_DNA"/>
</dbReference>
<organism evidence="4 5">
    <name type="scientific">Thermotoga petrophila</name>
    <dbReference type="NCBI Taxonomy" id="93929"/>
    <lineage>
        <taxon>Bacteria</taxon>
        <taxon>Thermotogati</taxon>
        <taxon>Thermotogota</taxon>
        <taxon>Thermotogae</taxon>
        <taxon>Thermotogales</taxon>
        <taxon>Thermotogaceae</taxon>
        <taxon>Thermotoga</taxon>
    </lineage>
</organism>
<name>A0A101EPT5_9THEM</name>
<dbReference type="AlphaFoldDB" id="A0A101EPT5"/>
<dbReference type="InterPro" id="IPR016161">
    <property type="entry name" value="Ald_DH/histidinol_DH"/>
</dbReference>
<protein>
    <submittedName>
        <fullName evidence="4">Betaine-aldehyde dehydrogenase</fullName>
    </submittedName>
</protein>
<dbReference type="PANTHER" id="PTHR43353">
    <property type="entry name" value="SUCCINATE-SEMIALDEHYDE DEHYDROGENASE, MITOCHONDRIAL"/>
    <property type="match status" value="1"/>
</dbReference>
<dbReference type="GO" id="GO:0009450">
    <property type="term" value="P:gamma-aminobutyric acid catabolic process"/>
    <property type="evidence" value="ECO:0007669"/>
    <property type="project" value="TreeGrafter"/>
</dbReference>
<comment type="caution">
    <text evidence="4">The sequence shown here is derived from an EMBL/GenBank/DDBJ whole genome shotgun (WGS) entry which is preliminary data.</text>
</comment>
<dbReference type="InterPro" id="IPR050740">
    <property type="entry name" value="Aldehyde_DH_Superfamily"/>
</dbReference>
<dbReference type="InterPro" id="IPR016162">
    <property type="entry name" value="Ald_DH_N"/>
</dbReference>
<reference evidence="4 5" key="1">
    <citation type="journal article" date="2015" name="MBio">
        <title>Genome-Resolved Metagenomic Analysis Reveals Roles for Candidate Phyla and Other Microbial Community Members in Biogeochemical Transformations in Oil Reservoirs.</title>
        <authorList>
            <person name="Hu P."/>
            <person name="Tom L."/>
            <person name="Singh A."/>
            <person name="Thomas B.C."/>
            <person name="Baker B.J."/>
            <person name="Piceno Y.M."/>
            <person name="Andersen G.L."/>
            <person name="Banfield J.F."/>
        </authorList>
    </citation>
    <scope>NUCLEOTIDE SEQUENCE [LARGE SCALE GENOMIC DNA]</scope>
    <source>
        <strain evidence="4">46_26</strain>
    </source>
</reference>